<feature type="domain" description="Plasmid replication protein C N-terminal" evidence="1">
    <location>
        <begin position="13"/>
        <end position="183"/>
    </location>
</feature>
<dbReference type="InterPro" id="IPR036390">
    <property type="entry name" value="WH_DNA-bd_sf"/>
</dbReference>
<proteinExistence type="predicted"/>
<dbReference type="SUPFAM" id="SSF46785">
    <property type="entry name" value="Winged helix' DNA-binding domain"/>
    <property type="match status" value="1"/>
</dbReference>
<organism evidence="2 3">
    <name type="scientific">Martelella alba</name>
    <dbReference type="NCBI Taxonomy" id="2590451"/>
    <lineage>
        <taxon>Bacteria</taxon>
        <taxon>Pseudomonadati</taxon>
        <taxon>Pseudomonadota</taxon>
        <taxon>Alphaproteobacteria</taxon>
        <taxon>Hyphomicrobiales</taxon>
        <taxon>Aurantimonadaceae</taxon>
        <taxon>Martelella</taxon>
    </lineage>
</organism>
<dbReference type="InterPro" id="IPR047611">
    <property type="entry name" value="RepABC_RepC"/>
</dbReference>
<gene>
    <name evidence="2" type="ORF">FJU08_15390</name>
</gene>
<dbReference type="OrthoDB" id="7488837at2"/>
<sequence length="418" mass="46285">MHSEILSTSFGRRALSHAQISTQQAVRRLNSEVSEDKWLAFRKLRAAAPALGLTDRSLTIVNALLSFYPDRTLRSGPALVVFPSNTTLADRANGISPATLRRHLALLVEAGIIIRRDSPNGKRYARRSAGGKLDYAYGFDLSPLIARQAEFHALAEKAKAERETKRRLREQITTTRRGLAKGIVFLSACERHDAAARFQDAYADLSGKLSPRLGIDDARAILHAFSALLSDLDKLLEKLTNVEILSASEPQNERHIEDQTPEYKTKTDLQIDRRPHRLADSLKNLPNFSKDILSGLRPAPDSLVRASDIAARLLAIPTATLNASRIKLGSRNTALAIAVLYEMGENITNPSAYLTLITKKIENGQTTIDDFLVSSHFRRTYLSEAEKLAENTSPVLKISTQLSQSLSAGRSRFLRNRA</sequence>
<name>A0A506U4F1_9HYPH</name>
<reference evidence="2 3" key="1">
    <citation type="submission" date="2019-06" db="EMBL/GenBank/DDBJ databases">
        <authorList>
            <person name="Li M."/>
        </authorList>
    </citation>
    <scope>NUCLEOTIDE SEQUENCE [LARGE SCALE GENOMIC DNA]</scope>
    <source>
        <strain evidence="2 3">BGMRC2036</strain>
    </source>
</reference>
<dbReference type="GO" id="GO:0006355">
    <property type="term" value="P:regulation of DNA-templated transcription"/>
    <property type="evidence" value="ECO:0007669"/>
    <property type="project" value="UniProtKB-ARBA"/>
</dbReference>
<keyword evidence="3" id="KW-1185">Reference proteome</keyword>
<dbReference type="Proteomes" id="UP000318801">
    <property type="component" value="Unassembled WGS sequence"/>
</dbReference>
<accession>A0A506U4F1</accession>
<dbReference type="InterPro" id="IPR011991">
    <property type="entry name" value="ArsR-like_HTH"/>
</dbReference>
<dbReference type="EMBL" id="VHLG01000010">
    <property type="protein sequence ID" value="TPW29232.1"/>
    <property type="molecule type" value="Genomic_DNA"/>
</dbReference>
<protein>
    <recommendedName>
        <fullName evidence="1">Plasmid replication protein C N-terminal domain-containing protein</fullName>
    </recommendedName>
</protein>
<dbReference type="AlphaFoldDB" id="A0A506U4F1"/>
<evidence type="ECO:0000313" key="3">
    <source>
        <dbReference type="Proteomes" id="UP000318801"/>
    </source>
</evidence>
<evidence type="ECO:0000313" key="2">
    <source>
        <dbReference type="EMBL" id="TPW29232.1"/>
    </source>
</evidence>
<dbReference type="Pfam" id="PF03428">
    <property type="entry name" value="RP-C"/>
    <property type="match status" value="1"/>
</dbReference>
<comment type="caution">
    <text evidence="2">The sequence shown here is derived from an EMBL/GenBank/DDBJ whole genome shotgun (WGS) entry which is preliminary data.</text>
</comment>
<dbReference type="CDD" id="cd00090">
    <property type="entry name" value="HTH_ARSR"/>
    <property type="match status" value="1"/>
</dbReference>
<dbReference type="NCBIfam" id="NF040974">
    <property type="entry name" value="RepABC_RepC"/>
    <property type="match status" value="1"/>
</dbReference>
<dbReference type="InterPro" id="IPR036388">
    <property type="entry name" value="WH-like_DNA-bd_sf"/>
</dbReference>
<dbReference type="Gene3D" id="1.10.10.10">
    <property type="entry name" value="Winged helix-like DNA-binding domain superfamily/Winged helix DNA-binding domain"/>
    <property type="match status" value="1"/>
</dbReference>
<evidence type="ECO:0000259" key="1">
    <source>
        <dbReference type="Pfam" id="PF03428"/>
    </source>
</evidence>
<dbReference type="RefSeq" id="WP_141149906.1">
    <property type="nucleotide sequence ID" value="NZ_VHLG01000010.1"/>
</dbReference>
<dbReference type="InterPro" id="IPR005090">
    <property type="entry name" value="RepC_N"/>
</dbReference>